<evidence type="ECO:0000256" key="2">
    <source>
        <dbReference type="ARBA" id="ARBA00022670"/>
    </source>
</evidence>
<comment type="caution">
    <text evidence="5">The sequence shown here is derived from an EMBL/GenBank/DDBJ whole genome shotgun (WGS) entry which is preliminary data.</text>
</comment>
<dbReference type="Pfam" id="PF02902">
    <property type="entry name" value="Peptidase_C48"/>
    <property type="match status" value="1"/>
</dbReference>
<protein>
    <recommendedName>
        <fullName evidence="4">Ubiquitin-like protease family profile domain-containing protein</fullName>
    </recommendedName>
</protein>
<dbReference type="InterPro" id="IPR003653">
    <property type="entry name" value="Peptidase_C48_C"/>
</dbReference>
<dbReference type="SUPFAM" id="SSF54001">
    <property type="entry name" value="Cysteine proteinases"/>
    <property type="match status" value="1"/>
</dbReference>
<feature type="domain" description="Ubiquitin-like protease family profile" evidence="4">
    <location>
        <begin position="1"/>
        <end position="159"/>
    </location>
</feature>
<accession>A0A9P7DP73</accession>
<gene>
    <name evidence="5" type="ORF">BJ212DRAFT_1253134</name>
</gene>
<keyword evidence="3" id="KW-0378">Hydrolase</keyword>
<organism evidence="5 6">
    <name type="scientific">Suillus subaureus</name>
    <dbReference type="NCBI Taxonomy" id="48587"/>
    <lineage>
        <taxon>Eukaryota</taxon>
        <taxon>Fungi</taxon>
        <taxon>Dikarya</taxon>
        <taxon>Basidiomycota</taxon>
        <taxon>Agaricomycotina</taxon>
        <taxon>Agaricomycetes</taxon>
        <taxon>Agaricomycetidae</taxon>
        <taxon>Boletales</taxon>
        <taxon>Suillineae</taxon>
        <taxon>Suillaceae</taxon>
        <taxon>Suillus</taxon>
    </lineage>
</organism>
<evidence type="ECO:0000256" key="3">
    <source>
        <dbReference type="ARBA" id="ARBA00022801"/>
    </source>
</evidence>
<dbReference type="Proteomes" id="UP000807769">
    <property type="component" value="Unassembled WGS sequence"/>
</dbReference>
<dbReference type="PROSITE" id="PS50600">
    <property type="entry name" value="ULP_PROTEASE"/>
    <property type="match status" value="1"/>
</dbReference>
<feature type="non-terminal residue" evidence="5">
    <location>
        <position position="1"/>
    </location>
</feature>
<dbReference type="GeneID" id="64623753"/>
<evidence type="ECO:0000313" key="5">
    <source>
        <dbReference type="EMBL" id="KAG1799526.1"/>
    </source>
</evidence>
<feature type="non-terminal residue" evidence="5">
    <location>
        <position position="172"/>
    </location>
</feature>
<name>A0A9P7DP73_9AGAM</name>
<evidence type="ECO:0000259" key="4">
    <source>
        <dbReference type="PROSITE" id="PS50600"/>
    </source>
</evidence>
<dbReference type="AlphaFoldDB" id="A0A9P7DP73"/>
<evidence type="ECO:0000313" key="6">
    <source>
        <dbReference type="Proteomes" id="UP000807769"/>
    </source>
</evidence>
<comment type="similarity">
    <text evidence="1">Belongs to the peptidase C48 family.</text>
</comment>
<dbReference type="RefSeq" id="XP_041185728.1">
    <property type="nucleotide sequence ID" value="XM_041329736.1"/>
</dbReference>
<evidence type="ECO:0000256" key="1">
    <source>
        <dbReference type="ARBA" id="ARBA00005234"/>
    </source>
</evidence>
<dbReference type="GO" id="GO:0019783">
    <property type="term" value="F:ubiquitin-like protein peptidase activity"/>
    <property type="evidence" value="ECO:0007669"/>
    <property type="project" value="UniProtKB-ARBA"/>
</dbReference>
<keyword evidence="6" id="KW-1185">Reference proteome</keyword>
<dbReference type="GO" id="GO:0008234">
    <property type="term" value="F:cysteine-type peptidase activity"/>
    <property type="evidence" value="ECO:0007669"/>
    <property type="project" value="InterPro"/>
</dbReference>
<dbReference type="OrthoDB" id="2651075at2759"/>
<proteinExistence type="inferred from homology"/>
<reference evidence="5" key="1">
    <citation type="journal article" date="2020" name="New Phytol.">
        <title>Comparative genomics reveals dynamic genome evolution in host specialist ectomycorrhizal fungi.</title>
        <authorList>
            <person name="Lofgren L.A."/>
            <person name="Nguyen N.H."/>
            <person name="Vilgalys R."/>
            <person name="Ruytinx J."/>
            <person name="Liao H.L."/>
            <person name="Branco S."/>
            <person name="Kuo A."/>
            <person name="LaButti K."/>
            <person name="Lipzen A."/>
            <person name="Andreopoulos W."/>
            <person name="Pangilinan J."/>
            <person name="Riley R."/>
            <person name="Hundley H."/>
            <person name="Na H."/>
            <person name="Barry K."/>
            <person name="Grigoriev I.V."/>
            <person name="Stajich J.E."/>
            <person name="Kennedy P.G."/>
        </authorList>
    </citation>
    <scope>NUCLEOTIDE SEQUENCE</scope>
    <source>
        <strain evidence="5">MN1</strain>
    </source>
</reference>
<dbReference type="Gene3D" id="3.40.395.10">
    <property type="entry name" value="Adenoviral Proteinase, Chain A"/>
    <property type="match status" value="1"/>
</dbReference>
<dbReference type="InterPro" id="IPR038765">
    <property type="entry name" value="Papain-like_cys_pep_sf"/>
</dbReference>
<dbReference type="GO" id="GO:0006508">
    <property type="term" value="P:proteolysis"/>
    <property type="evidence" value="ECO:0007669"/>
    <property type="project" value="UniProtKB-KW"/>
</dbReference>
<keyword evidence="2" id="KW-0645">Protease</keyword>
<sequence>LADFTLQKWLTNTNLNMMLDIVYGDKDVALKHTFETAYFVLLLLLTHDECAEKDYLTSWEAKPFRNATEQLFKGHYKNLGIPCHIHENHWTAVLINAEDQKVLYGDSFGTAIPNNLKAAIDWWLLHHSPTPLTWDDLQISCQEDTHSCSVLAANALTHFIQPMKFPLLSSSD</sequence>
<dbReference type="EMBL" id="JABBWG010000144">
    <property type="protein sequence ID" value="KAG1799526.1"/>
    <property type="molecule type" value="Genomic_DNA"/>
</dbReference>